<keyword evidence="3" id="KW-1185">Reference proteome</keyword>
<dbReference type="InterPro" id="IPR041049">
    <property type="entry name" value="DUF5615"/>
</dbReference>
<name>A0AAP5I3U5_9CYAN</name>
<organism evidence="2 3">
    <name type="scientific">Aetokthonos hydrillicola Thurmond2011</name>
    <dbReference type="NCBI Taxonomy" id="2712845"/>
    <lineage>
        <taxon>Bacteria</taxon>
        <taxon>Bacillati</taxon>
        <taxon>Cyanobacteriota</taxon>
        <taxon>Cyanophyceae</taxon>
        <taxon>Nostocales</taxon>
        <taxon>Hapalosiphonaceae</taxon>
        <taxon>Aetokthonos</taxon>
    </lineage>
</organism>
<dbReference type="Pfam" id="PF18480">
    <property type="entry name" value="DUF5615"/>
    <property type="match status" value="1"/>
</dbReference>
<accession>A0AAP5I3U5</accession>
<reference evidence="3" key="1">
    <citation type="journal article" date="2021" name="Science">
        <title>Hunting the eagle killer: A cyanobacterial neurotoxin causes vacuolar myelinopathy.</title>
        <authorList>
            <person name="Breinlinger S."/>
            <person name="Phillips T.J."/>
            <person name="Haram B.N."/>
            <person name="Mares J."/>
            <person name="Martinez Yerena J.A."/>
            <person name="Hrouzek P."/>
            <person name="Sobotka R."/>
            <person name="Henderson W.M."/>
            <person name="Schmieder P."/>
            <person name="Williams S.M."/>
            <person name="Lauderdale J.D."/>
            <person name="Wilde H.D."/>
            <person name="Gerrin W."/>
            <person name="Kust A."/>
            <person name="Washington J.W."/>
            <person name="Wagner C."/>
            <person name="Geier B."/>
            <person name="Liebeke M."/>
            <person name="Enke H."/>
            <person name="Niedermeyer T.H.J."/>
            <person name="Wilde S.B."/>
        </authorList>
    </citation>
    <scope>NUCLEOTIDE SEQUENCE [LARGE SCALE GENOMIC DNA]</scope>
    <source>
        <strain evidence="3">Thurmond2011</strain>
    </source>
</reference>
<comment type="caution">
    <text evidence="2">The sequence shown here is derived from an EMBL/GenBank/DDBJ whole genome shotgun (WGS) entry which is preliminary data.</text>
</comment>
<dbReference type="EMBL" id="JAALHA020000002">
    <property type="protein sequence ID" value="MDR9894254.1"/>
    <property type="molecule type" value="Genomic_DNA"/>
</dbReference>
<evidence type="ECO:0000259" key="1">
    <source>
        <dbReference type="Pfam" id="PF18480"/>
    </source>
</evidence>
<proteinExistence type="predicted"/>
<evidence type="ECO:0000313" key="3">
    <source>
        <dbReference type="Proteomes" id="UP000667802"/>
    </source>
</evidence>
<dbReference type="AlphaFoldDB" id="A0AAP5I3U5"/>
<evidence type="ECO:0000313" key="2">
    <source>
        <dbReference type="EMBL" id="MDR9894254.1"/>
    </source>
</evidence>
<feature type="domain" description="DUF5615" evidence="1">
    <location>
        <begin position="4"/>
        <end position="91"/>
    </location>
</feature>
<dbReference type="RefSeq" id="WP_208342040.1">
    <property type="nucleotide sequence ID" value="NZ_CAWQFN010000056.1"/>
</dbReference>
<gene>
    <name evidence="2" type="ORF">G7B40_006670</name>
</gene>
<protein>
    <submittedName>
        <fullName evidence="2">DUF5615 family PIN-like protein</fullName>
    </submittedName>
</protein>
<dbReference type="Proteomes" id="UP000667802">
    <property type="component" value="Unassembled WGS sequence"/>
</dbReference>
<sequence>MTLRLLIDEDSQAKYLVNLLRNAGHDVITVNEADLMGKSDSIVLKYAISHGRILLTRNCEDFLNLHTVNPNHPGILAVYQNSEASKFMSYLSIVKSISNLEALNYMITNQFIPLNQWNF</sequence>